<evidence type="ECO:0000256" key="2">
    <source>
        <dbReference type="ARBA" id="ARBA00023015"/>
    </source>
</evidence>
<evidence type="ECO:0000256" key="4">
    <source>
        <dbReference type="ARBA" id="ARBA00023170"/>
    </source>
</evidence>
<evidence type="ECO:0000256" key="3">
    <source>
        <dbReference type="ARBA" id="ARBA00023163"/>
    </source>
</evidence>
<gene>
    <name evidence="6" type="ORF">PENTCL1PPCAC_17060</name>
</gene>
<reference evidence="6" key="1">
    <citation type="submission" date="2023-10" db="EMBL/GenBank/DDBJ databases">
        <title>Genome assembly of Pristionchus species.</title>
        <authorList>
            <person name="Yoshida K."/>
            <person name="Sommer R.J."/>
        </authorList>
    </citation>
    <scope>NUCLEOTIDE SEQUENCE</scope>
    <source>
        <strain evidence="6">RS0144</strain>
    </source>
</reference>
<dbReference type="Pfam" id="PF00104">
    <property type="entry name" value="Hormone_recep"/>
    <property type="match status" value="1"/>
</dbReference>
<dbReference type="SMART" id="SM00430">
    <property type="entry name" value="HOLI"/>
    <property type="match status" value="1"/>
</dbReference>
<feature type="non-terminal residue" evidence="6">
    <location>
        <position position="163"/>
    </location>
</feature>
<evidence type="ECO:0000313" key="7">
    <source>
        <dbReference type="Proteomes" id="UP001432027"/>
    </source>
</evidence>
<name>A0AAV5TKI1_9BILA</name>
<dbReference type="EMBL" id="BTSX01000004">
    <property type="protein sequence ID" value="GMS94885.1"/>
    <property type="molecule type" value="Genomic_DNA"/>
</dbReference>
<sequence length="163" mass="18637">DNIKQRIRSGFVLENFKGNRKSWYFSNVIFAIEYFKTFDVFCMLSSNTRRILAAKMALLCSNLSNAYYSMKVGSKFTVNPDGTSPFEGPPFSFAREFQAITMLITTLRIMDLDENEYVLVKALMVLSPSLEDASENERALISKQSESYAKALFSYVIARRGRE</sequence>
<evidence type="ECO:0000256" key="1">
    <source>
        <dbReference type="ARBA" id="ARBA00005993"/>
    </source>
</evidence>
<feature type="domain" description="NR LBD" evidence="5">
    <location>
        <begin position="1"/>
        <end position="163"/>
    </location>
</feature>
<evidence type="ECO:0000259" key="5">
    <source>
        <dbReference type="PROSITE" id="PS51843"/>
    </source>
</evidence>
<feature type="non-terminal residue" evidence="6">
    <location>
        <position position="1"/>
    </location>
</feature>
<keyword evidence="3" id="KW-0804">Transcription</keyword>
<keyword evidence="4" id="KW-0675">Receptor</keyword>
<protein>
    <recommendedName>
        <fullName evidence="5">NR LBD domain-containing protein</fullName>
    </recommendedName>
</protein>
<dbReference type="Gene3D" id="1.10.565.10">
    <property type="entry name" value="Retinoid X Receptor"/>
    <property type="match status" value="1"/>
</dbReference>
<organism evidence="6 7">
    <name type="scientific">Pristionchus entomophagus</name>
    <dbReference type="NCBI Taxonomy" id="358040"/>
    <lineage>
        <taxon>Eukaryota</taxon>
        <taxon>Metazoa</taxon>
        <taxon>Ecdysozoa</taxon>
        <taxon>Nematoda</taxon>
        <taxon>Chromadorea</taxon>
        <taxon>Rhabditida</taxon>
        <taxon>Rhabditina</taxon>
        <taxon>Diplogasteromorpha</taxon>
        <taxon>Diplogasteroidea</taxon>
        <taxon>Neodiplogasteridae</taxon>
        <taxon>Pristionchus</taxon>
    </lineage>
</organism>
<dbReference type="SUPFAM" id="SSF48508">
    <property type="entry name" value="Nuclear receptor ligand-binding domain"/>
    <property type="match status" value="1"/>
</dbReference>
<dbReference type="PANTHER" id="PTHR45886:SF18">
    <property type="entry name" value="NR LBD DOMAIN-CONTAINING PROTEIN-RELATED"/>
    <property type="match status" value="1"/>
</dbReference>
<dbReference type="PANTHER" id="PTHR45886">
    <property type="entry name" value="NUCLEAR HORMONE RECEPTOR FAMILY-RELATED-RELATED"/>
    <property type="match status" value="1"/>
</dbReference>
<dbReference type="PROSITE" id="PS51843">
    <property type="entry name" value="NR_LBD"/>
    <property type="match status" value="1"/>
</dbReference>
<proteinExistence type="inferred from homology"/>
<dbReference type="InterPro" id="IPR000536">
    <property type="entry name" value="Nucl_hrmn_rcpt_lig-bd"/>
</dbReference>
<evidence type="ECO:0000313" key="6">
    <source>
        <dbReference type="EMBL" id="GMS94885.1"/>
    </source>
</evidence>
<dbReference type="AlphaFoldDB" id="A0AAV5TKI1"/>
<dbReference type="InterPro" id="IPR035500">
    <property type="entry name" value="NHR-like_dom_sf"/>
</dbReference>
<comment type="similarity">
    <text evidence="1">Belongs to the nuclear hormone receptor family.</text>
</comment>
<dbReference type="Proteomes" id="UP001432027">
    <property type="component" value="Unassembled WGS sequence"/>
</dbReference>
<comment type="caution">
    <text evidence="6">The sequence shown here is derived from an EMBL/GenBank/DDBJ whole genome shotgun (WGS) entry which is preliminary data.</text>
</comment>
<keyword evidence="7" id="KW-1185">Reference proteome</keyword>
<keyword evidence="2" id="KW-0805">Transcription regulation</keyword>
<accession>A0AAV5TKI1</accession>